<dbReference type="GO" id="GO:0016810">
    <property type="term" value="F:hydrolase activity, acting on carbon-nitrogen (but not peptide) bonds"/>
    <property type="evidence" value="ECO:0007669"/>
    <property type="project" value="InterPro"/>
</dbReference>
<dbReference type="InterPro" id="IPR011330">
    <property type="entry name" value="Glyco_hydro/deAcase_b/a-brl"/>
</dbReference>
<dbReference type="Pfam" id="PF01522">
    <property type="entry name" value="Polysacc_deac_1"/>
    <property type="match status" value="1"/>
</dbReference>
<feature type="domain" description="NodB homology" evidence="1">
    <location>
        <begin position="6"/>
        <end position="209"/>
    </location>
</feature>
<dbReference type="PROSITE" id="PS51677">
    <property type="entry name" value="NODB"/>
    <property type="match status" value="1"/>
</dbReference>
<dbReference type="EMBL" id="LIZS01000030">
    <property type="protein sequence ID" value="KPJ53114.1"/>
    <property type="molecule type" value="Genomic_DNA"/>
</dbReference>
<dbReference type="SUPFAM" id="SSF88713">
    <property type="entry name" value="Glycoside hydrolase/deacetylase"/>
    <property type="match status" value="1"/>
</dbReference>
<protein>
    <recommendedName>
        <fullName evidence="1">NodB homology domain-containing protein</fullName>
    </recommendedName>
</protein>
<reference evidence="2 3" key="1">
    <citation type="journal article" date="2015" name="Microbiome">
        <title>Genomic resolution of linkages in carbon, nitrogen, and sulfur cycling among widespread estuary sediment bacteria.</title>
        <authorList>
            <person name="Baker B.J."/>
            <person name="Lazar C.S."/>
            <person name="Teske A.P."/>
            <person name="Dick G.J."/>
        </authorList>
    </citation>
    <scope>NUCLEOTIDE SEQUENCE [LARGE SCALE GENOMIC DNA]</scope>
    <source>
        <strain evidence="2">DG_24</strain>
    </source>
</reference>
<comment type="caution">
    <text evidence="2">The sequence shown here is derived from an EMBL/GenBank/DDBJ whole genome shotgun (WGS) entry which is preliminary data.</text>
</comment>
<proteinExistence type="predicted"/>
<evidence type="ECO:0000313" key="2">
    <source>
        <dbReference type="EMBL" id="KPJ53114.1"/>
    </source>
</evidence>
<name>A0A0S7WSK7_UNCT6</name>
<dbReference type="STRING" id="1703770.AMJ39_05805"/>
<dbReference type="AlphaFoldDB" id="A0A0S7WSK7"/>
<dbReference type="Gene3D" id="3.20.20.370">
    <property type="entry name" value="Glycoside hydrolase/deacetylase"/>
    <property type="match status" value="1"/>
</dbReference>
<dbReference type="InterPro" id="IPR002509">
    <property type="entry name" value="NODB_dom"/>
</dbReference>
<dbReference type="CDD" id="cd10917">
    <property type="entry name" value="CE4_NodB_like_6s_7s"/>
    <property type="match status" value="1"/>
</dbReference>
<sequence>MSPGAKWVALSIDDGPSKETTPALLRALKAHCVNATFFVLGSRAEENLSLVRDIVKDGHDVYAHGYSHRRFDRMTTEEILDEIERTEALLRTLRPTPSRYFVRTPHGAGAFDPHVHEALRRWNPSTCLAQWSISTRDWKISRRCRSAAQVQSKCAAAVDRIMNHPRLSGSIILLHDAPVGGEGEFVTEVSEMLLARLLRALHEDGYAVGMLKEAIED</sequence>
<organism evidence="2 3">
    <name type="scientific">candidate division TA06 bacterium DG_24</name>
    <dbReference type="NCBI Taxonomy" id="1703770"/>
    <lineage>
        <taxon>Bacteria</taxon>
        <taxon>Bacteria division TA06</taxon>
    </lineage>
</organism>
<dbReference type="InterPro" id="IPR050248">
    <property type="entry name" value="Polysacc_deacetylase_ArnD"/>
</dbReference>
<gene>
    <name evidence="2" type="ORF">AMJ39_05805</name>
</gene>
<dbReference type="Proteomes" id="UP000052008">
    <property type="component" value="Unassembled WGS sequence"/>
</dbReference>
<dbReference type="GO" id="GO:0005975">
    <property type="term" value="P:carbohydrate metabolic process"/>
    <property type="evidence" value="ECO:0007669"/>
    <property type="project" value="InterPro"/>
</dbReference>
<accession>A0A0S7WSK7</accession>
<evidence type="ECO:0000259" key="1">
    <source>
        <dbReference type="PROSITE" id="PS51677"/>
    </source>
</evidence>
<dbReference type="PANTHER" id="PTHR10587:SF137">
    <property type="entry name" value="4-DEOXY-4-FORMAMIDO-L-ARABINOSE-PHOSPHOUNDECAPRENOL DEFORMYLASE ARND-RELATED"/>
    <property type="match status" value="1"/>
</dbReference>
<dbReference type="PANTHER" id="PTHR10587">
    <property type="entry name" value="GLYCOSYL TRANSFERASE-RELATED"/>
    <property type="match status" value="1"/>
</dbReference>
<evidence type="ECO:0000313" key="3">
    <source>
        <dbReference type="Proteomes" id="UP000052008"/>
    </source>
</evidence>